<comment type="caution">
    <text evidence="1">The sequence shown here is derived from an EMBL/GenBank/DDBJ whole genome shotgun (WGS) entry which is preliminary data.</text>
</comment>
<sequence length="393" mass="45122">MKKTITFSSKWFDHEFESMIASKLRSKFPEVMFSHVQDSGGHTSLEAWEAWENSTGLDIRMDISDEQVFKKKDYELTPFLNNSDVKLQSFIPTLLKSVSNEERIYGLPFGAGTNYTHALFYNDNIFAKFNVPVPEHEMTWDHVITLAAKVTGTIDGIPYCGLDIGDCTLLKMQMGIRFLDPETHRPKLWEGDCKEYFRIIKAAYGILGNVQDTDERIFVSGRAFRRNGTVAMSIDSPEMFSKKLSFKLGAVSFPQINNNLRVPSLNDSGWFLTLHPNSEHREEAFEVISYLVSEEIQLYLSRIGRFSSLSDRKYEADYGQDNPNFSGTNIEWVFQGLKAGWANPQSPYEDMAGNIVRSEMERAVRKEIQWDEAIEIMETRILEKLSTEMHADF</sequence>
<dbReference type="Proteomes" id="UP000641588">
    <property type="component" value="Unassembled WGS sequence"/>
</dbReference>
<gene>
    <name evidence="1" type="ORF">GC093_09730</name>
</gene>
<evidence type="ECO:0000313" key="2">
    <source>
        <dbReference type="Proteomes" id="UP000641588"/>
    </source>
</evidence>
<dbReference type="AlphaFoldDB" id="A0A972GZM1"/>
<dbReference type="Gene3D" id="3.40.190.10">
    <property type="entry name" value="Periplasmic binding protein-like II"/>
    <property type="match status" value="1"/>
</dbReference>
<organism evidence="1 2">
    <name type="scientific">Paenibacillus foliorum</name>
    <dbReference type="NCBI Taxonomy" id="2654974"/>
    <lineage>
        <taxon>Bacteria</taxon>
        <taxon>Bacillati</taxon>
        <taxon>Bacillota</taxon>
        <taxon>Bacilli</taxon>
        <taxon>Bacillales</taxon>
        <taxon>Paenibacillaceae</taxon>
        <taxon>Paenibacillus</taxon>
    </lineage>
</organism>
<dbReference type="EMBL" id="WHOD01000048">
    <property type="protein sequence ID" value="NOU93496.1"/>
    <property type="molecule type" value="Genomic_DNA"/>
</dbReference>
<reference evidence="1" key="1">
    <citation type="submission" date="2019-10" db="EMBL/GenBank/DDBJ databases">
        <title>Description of Paenibacillus glebae sp. nov.</title>
        <authorList>
            <person name="Carlier A."/>
            <person name="Qi S."/>
        </authorList>
    </citation>
    <scope>NUCLEOTIDE SEQUENCE</scope>
    <source>
        <strain evidence="1">LMG 31456</strain>
    </source>
</reference>
<keyword evidence="2" id="KW-1185">Reference proteome</keyword>
<dbReference type="Pfam" id="PF13416">
    <property type="entry name" value="SBP_bac_8"/>
    <property type="match status" value="1"/>
</dbReference>
<accession>A0A972GZM1</accession>
<dbReference type="SUPFAM" id="SSF53850">
    <property type="entry name" value="Periplasmic binding protein-like II"/>
    <property type="match status" value="1"/>
</dbReference>
<dbReference type="RefSeq" id="WP_171651702.1">
    <property type="nucleotide sequence ID" value="NZ_WHOD01000048.1"/>
</dbReference>
<proteinExistence type="predicted"/>
<dbReference type="InterPro" id="IPR006059">
    <property type="entry name" value="SBP"/>
</dbReference>
<dbReference type="PANTHER" id="PTHR43649">
    <property type="entry name" value="ARABINOSE-BINDING PROTEIN-RELATED"/>
    <property type="match status" value="1"/>
</dbReference>
<name>A0A972GZM1_9BACL</name>
<evidence type="ECO:0000313" key="1">
    <source>
        <dbReference type="EMBL" id="NOU93496.1"/>
    </source>
</evidence>
<dbReference type="InterPro" id="IPR050490">
    <property type="entry name" value="Bact_solute-bd_prot1"/>
</dbReference>
<dbReference type="PANTHER" id="PTHR43649:SF12">
    <property type="entry name" value="DIACETYLCHITOBIOSE BINDING PROTEIN DASA"/>
    <property type="match status" value="1"/>
</dbReference>
<protein>
    <submittedName>
        <fullName evidence="1">Extracellular solute-binding protein</fullName>
    </submittedName>
</protein>